<keyword evidence="3" id="KW-0673">Quorum sensing</keyword>
<comment type="caution">
    <text evidence="8">The sequence shown here is derived from an EMBL/GenBank/DDBJ whole genome shotgun (WGS) entry which is preliminary data.</text>
</comment>
<proteinExistence type="inferred from homology"/>
<dbReference type="RefSeq" id="WP_105023805.1">
    <property type="nucleotide sequence ID" value="NZ_MSCI01000001.1"/>
</dbReference>
<keyword evidence="6" id="KW-0071">Autoinducer synthesis</keyword>
<protein>
    <recommendedName>
        <fullName evidence="2">acyl-homoserine-lactone synthase</fullName>
        <ecNumber evidence="2">2.3.1.184</ecNumber>
    </recommendedName>
</protein>
<dbReference type="Pfam" id="PF17327">
    <property type="entry name" value="AHL_synthase"/>
    <property type="match status" value="1"/>
</dbReference>
<evidence type="ECO:0000256" key="1">
    <source>
        <dbReference type="ARBA" id="ARBA00009683"/>
    </source>
</evidence>
<dbReference type="GO" id="GO:0061579">
    <property type="term" value="F:N-acyl homoserine lactone synthase activity"/>
    <property type="evidence" value="ECO:0007669"/>
    <property type="project" value="UniProtKB-EC"/>
</dbReference>
<gene>
    <name evidence="8" type="ORF">BTO10_05125</name>
</gene>
<evidence type="ECO:0000313" key="9">
    <source>
        <dbReference type="Proteomes" id="UP000238707"/>
    </source>
</evidence>
<accession>A0A2S7VQ23</accession>
<evidence type="ECO:0000256" key="6">
    <source>
        <dbReference type="ARBA" id="ARBA00022929"/>
    </source>
</evidence>
<dbReference type="Proteomes" id="UP000238707">
    <property type="component" value="Unassembled WGS sequence"/>
</dbReference>
<dbReference type="EC" id="2.3.1.184" evidence="2"/>
<evidence type="ECO:0000256" key="5">
    <source>
        <dbReference type="ARBA" id="ARBA00022691"/>
    </source>
</evidence>
<evidence type="ECO:0000313" key="8">
    <source>
        <dbReference type="EMBL" id="PQJ64178.1"/>
    </source>
</evidence>
<keyword evidence="5" id="KW-0949">S-adenosyl-L-methionine</keyword>
<evidence type="ECO:0000256" key="7">
    <source>
        <dbReference type="ARBA" id="ARBA00048576"/>
    </source>
</evidence>
<dbReference type="EMBL" id="MSCI01000001">
    <property type="protein sequence ID" value="PQJ64178.1"/>
    <property type="molecule type" value="Genomic_DNA"/>
</dbReference>
<sequence length="392" mass="45611">MKLLSSLDSLLASDESIEIKQHTLIDLIINTYQPQQRTTLFQTVTDYRRNLLESLFPEHQNKSLSVLFELMDYRDLIQRYPSTLSSELVLLEKAASQCYMSWLDFWCECEIAVIKARSPLSAPPNSRIELPIKDSAYYGAIIEHIESDSLMVQTPCHPQAMPINDAIALSNLEIFIKGEKWYEMLPLLHLSQSGKHFILLKHPVDEAFPTLVSSALLQDWSTKDTWLSYAPPFSNEHWQYSMPLRSYDELTRLKLFTPPDLSQCNSIVQFDHHFQLQISDTLVLCEILRLTVNGNTTQKLFFLYLAQKEMINLLYQANYKIGFTIIDQPLILDFYKAIGPQAYFHLGVCDLNGNGTKTYRGLWNIKLMLRAFEQVNFRDYRRMLRENKNSTW</sequence>
<name>A0A2S7VQ23_9VIBR</name>
<reference evidence="8 9" key="1">
    <citation type="submission" date="2016-12" db="EMBL/GenBank/DDBJ databases">
        <title>Diversity of luminous bacteria.</title>
        <authorList>
            <person name="Yoshizawa S."/>
            <person name="Kogure K."/>
        </authorList>
    </citation>
    <scope>NUCLEOTIDE SEQUENCE [LARGE SCALE GENOMIC DNA]</scope>
    <source>
        <strain evidence="8 9">LC2-408</strain>
    </source>
</reference>
<evidence type="ECO:0000256" key="4">
    <source>
        <dbReference type="ARBA" id="ARBA00022679"/>
    </source>
</evidence>
<organism evidence="8 9">
    <name type="scientific">Vibrio chagasii</name>
    <dbReference type="NCBI Taxonomy" id="170679"/>
    <lineage>
        <taxon>Bacteria</taxon>
        <taxon>Pseudomonadati</taxon>
        <taxon>Pseudomonadota</taxon>
        <taxon>Gammaproteobacteria</taxon>
        <taxon>Vibrionales</taxon>
        <taxon>Vibrionaceae</taxon>
        <taxon>Vibrio</taxon>
    </lineage>
</organism>
<dbReference type="InterPro" id="IPR035304">
    <property type="entry name" value="AHL_synthase"/>
</dbReference>
<keyword evidence="4" id="KW-0808">Transferase</keyword>
<comment type="catalytic activity">
    <reaction evidence="7">
        <text>a fatty acyl-[ACP] + S-adenosyl-L-methionine = an N-acyl-L-homoserine lactone + S-methyl-5'-thioadenosine + holo-[ACP] + H(+)</text>
        <dbReference type="Rhea" id="RHEA:10096"/>
        <dbReference type="Rhea" id="RHEA-COMP:9685"/>
        <dbReference type="Rhea" id="RHEA-COMP:14125"/>
        <dbReference type="ChEBI" id="CHEBI:15378"/>
        <dbReference type="ChEBI" id="CHEBI:17509"/>
        <dbReference type="ChEBI" id="CHEBI:55474"/>
        <dbReference type="ChEBI" id="CHEBI:59789"/>
        <dbReference type="ChEBI" id="CHEBI:64479"/>
        <dbReference type="ChEBI" id="CHEBI:138651"/>
        <dbReference type="EC" id="2.3.1.184"/>
    </reaction>
</comment>
<evidence type="ECO:0000256" key="3">
    <source>
        <dbReference type="ARBA" id="ARBA00022654"/>
    </source>
</evidence>
<comment type="similarity">
    <text evidence="1">Belongs to the LuxM / VanM family.</text>
</comment>
<dbReference type="GO" id="GO:0009372">
    <property type="term" value="P:quorum sensing"/>
    <property type="evidence" value="ECO:0007669"/>
    <property type="project" value="UniProtKB-KW"/>
</dbReference>
<keyword evidence="9" id="KW-1185">Reference proteome</keyword>
<evidence type="ECO:0000256" key="2">
    <source>
        <dbReference type="ARBA" id="ARBA00012340"/>
    </source>
</evidence>
<dbReference type="AlphaFoldDB" id="A0A2S7VQ23"/>